<proteinExistence type="predicted"/>
<dbReference type="InterPro" id="IPR057475">
    <property type="entry name" value="CUT_C"/>
</dbReference>
<keyword evidence="1" id="KW-0732">Signal</keyword>
<dbReference type="Pfam" id="PF25301">
    <property type="entry name" value="CUT_C"/>
    <property type="match status" value="1"/>
</dbReference>
<reference evidence="3 4" key="1">
    <citation type="submission" date="2015-09" db="EMBL/GenBank/DDBJ databases">
        <title>Draft genome of the parasitic nematode Teladorsagia circumcincta isolate WARC Sus (inbred).</title>
        <authorList>
            <person name="Mitreva M."/>
        </authorList>
    </citation>
    <scope>NUCLEOTIDE SEQUENCE [LARGE SCALE GENOMIC DNA]</scope>
    <source>
        <strain evidence="3 4">S</strain>
    </source>
</reference>
<evidence type="ECO:0000256" key="1">
    <source>
        <dbReference type="ARBA" id="ARBA00022729"/>
    </source>
</evidence>
<gene>
    <name evidence="3" type="ORF">TELCIR_17966</name>
</gene>
<evidence type="ECO:0000313" key="4">
    <source>
        <dbReference type="Proteomes" id="UP000230423"/>
    </source>
</evidence>
<dbReference type="AlphaFoldDB" id="A0A2G9TRA8"/>
<dbReference type="InterPro" id="IPR001507">
    <property type="entry name" value="ZP_dom"/>
</dbReference>
<accession>A0A2G9TRA8</accession>
<organism evidence="3 4">
    <name type="scientific">Teladorsagia circumcincta</name>
    <name type="common">Brown stomach worm</name>
    <name type="synonym">Ostertagia circumcincta</name>
    <dbReference type="NCBI Taxonomy" id="45464"/>
    <lineage>
        <taxon>Eukaryota</taxon>
        <taxon>Metazoa</taxon>
        <taxon>Ecdysozoa</taxon>
        <taxon>Nematoda</taxon>
        <taxon>Chromadorea</taxon>
        <taxon>Rhabditida</taxon>
        <taxon>Rhabditina</taxon>
        <taxon>Rhabditomorpha</taxon>
        <taxon>Strongyloidea</taxon>
        <taxon>Trichostrongylidae</taxon>
        <taxon>Teladorsagia</taxon>
    </lineage>
</organism>
<protein>
    <recommendedName>
        <fullName evidence="2">ZP domain-containing protein</fullName>
    </recommendedName>
</protein>
<feature type="domain" description="ZP" evidence="2">
    <location>
        <begin position="1"/>
        <end position="119"/>
    </location>
</feature>
<dbReference type="PANTHER" id="PTHR22907:SF57">
    <property type="entry name" value="CUTICLIN-4"/>
    <property type="match status" value="1"/>
</dbReference>
<dbReference type="Proteomes" id="UP000230423">
    <property type="component" value="Unassembled WGS sequence"/>
</dbReference>
<evidence type="ECO:0000313" key="3">
    <source>
        <dbReference type="EMBL" id="PIO60536.1"/>
    </source>
</evidence>
<name>A0A2G9TRA8_TELCI</name>
<keyword evidence="4" id="KW-1185">Reference proteome</keyword>
<sequence>YDILSDGPNGIPLKYGKVGETVYHKWTCVSELTDVYCMRVHSCTVYDGQGGPPVTVLDVNGCSVDGVILQNLDYIDDLTAGKPAQVFKFADKAGLYFNCQIELTIKDKQFGCSNATAPSSYNDQNAYTRLIKRNIKAATLQNHSRPIAVADFDLPERGLIVFGLEDGNEEGLAKIRTTRMLLTLSHKTERQKPALQQEQPIGTDLFFPLFEIAFSIVNLSKPKFRRDDNEVLEEQKQTNKSTK</sequence>
<dbReference type="OrthoDB" id="6139674at2759"/>
<evidence type="ECO:0000259" key="2">
    <source>
        <dbReference type="PROSITE" id="PS51034"/>
    </source>
</evidence>
<dbReference type="PROSITE" id="PS51034">
    <property type="entry name" value="ZP_2"/>
    <property type="match status" value="1"/>
</dbReference>
<dbReference type="PANTHER" id="PTHR22907">
    <property type="entry name" value="GH04558P"/>
    <property type="match status" value="1"/>
</dbReference>
<dbReference type="EMBL" id="KZ355243">
    <property type="protein sequence ID" value="PIO60536.1"/>
    <property type="molecule type" value="Genomic_DNA"/>
</dbReference>
<dbReference type="InterPro" id="IPR051962">
    <property type="entry name" value="Cuticlin"/>
</dbReference>
<feature type="non-terminal residue" evidence="3">
    <location>
        <position position="1"/>
    </location>
</feature>